<name>A0A3B1ASX9_9ZZZZ</name>
<reference evidence="1" key="1">
    <citation type="submission" date="2018-06" db="EMBL/GenBank/DDBJ databases">
        <authorList>
            <person name="Zhirakovskaya E."/>
        </authorList>
    </citation>
    <scope>NUCLEOTIDE SEQUENCE</scope>
</reference>
<organism evidence="1">
    <name type="scientific">hydrothermal vent metagenome</name>
    <dbReference type="NCBI Taxonomy" id="652676"/>
    <lineage>
        <taxon>unclassified sequences</taxon>
        <taxon>metagenomes</taxon>
        <taxon>ecological metagenomes</taxon>
    </lineage>
</organism>
<accession>A0A3B1ASX9</accession>
<proteinExistence type="predicted"/>
<sequence>MSNGDNQPDWAAIAEKFDLWLPQIAPVGEMLLEGLAAQAGDSIIDLGSGTVSRLCP</sequence>
<evidence type="ECO:0000313" key="1">
    <source>
        <dbReference type="EMBL" id="VAX02468.1"/>
    </source>
</evidence>
<protein>
    <submittedName>
        <fullName evidence="1">Uncharacterized protein</fullName>
    </submittedName>
</protein>
<gene>
    <name evidence="1" type="ORF">MNBD_GAMMA20-1553</name>
</gene>
<dbReference type="EMBL" id="UOFU01000274">
    <property type="protein sequence ID" value="VAX02468.1"/>
    <property type="molecule type" value="Genomic_DNA"/>
</dbReference>
<dbReference type="AlphaFoldDB" id="A0A3B1ASX9"/>